<dbReference type="AlphaFoldDB" id="A0AA39FWB2"/>
<comment type="caution">
    <text evidence="2">The sequence shown here is derived from an EMBL/GenBank/DDBJ whole genome shotgun (WGS) entry which is preliminary data.</text>
</comment>
<organism evidence="2 3">
    <name type="scientific">Microctonus aethiopoides</name>
    <dbReference type="NCBI Taxonomy" id="144406"/>
    <lineage>
        <taxon>Eukaryota</taxon>
        <taxon>Metazoa</taxon>
        <taxon>Ecdysozoa</taxon>
        <taxon>Arthropoda</taxon>
        <taxon>Hexapoda</taxon>
        <taxon>Insecta</taxon>
        <taxon>Pterygota</taxon>
        <taxon>Neoptera</taxon>
        <taxon>Endopterygota</taxon>
        <taxon>Hymenoptera</taxon>
        <taxon>Apocrita</taxon>
        <taxon>Ichneumonoidea</taxon>
        <taxon>Braconidae</taxon>
        <taxon>Euphorinae</taxon>
        <taxon>Microctonus</taxon>
    </lineage>
</organism>
<accession>A0AA39FWB2</accession>
<dbReference type="Proteomes" id="UP001168990">
    <property type="component" value="Unassembled WGS sequence"/>
</dbReference>
<name>A0AA39FWB2_9HYME</name>
<reference evidence="2" key="1">
    <citation type="journal article" date="2023" name="bioRxiv">
        <title>Scaffold-level genome assemblies of two parasitoid biocontrol wasps reveal the parthenogenesis mechanism and an associated novel virus.</title>
        <authorList>
            <person name="Inwood S."/>
            <person name="Skelly J."/>
            <person name="Guhlin J."/>
            <person name="Harrop T."/>
            <person name="Goldson S."/>
            <person name="Dearden P."/>
        </authorList>
    </citation>
    <scope>NUCLEOTIDE SEQUENCE</scope>
    <source>
        <strain evidence="2">Irish</strain>
        <tissue evidence="2">Whole body</tissue>
    </source>
</reference>
<evidence type="ECO:0000256" key="1">
    <source>
        <dbReference type="SAM" id="SignalP"/>
    </source>
</evidence>
<evidence type="ECO:0000313" key="3">
    <source>
        <dbReference type="Proteomes" id="UP001168990"/>
    </source>
</evidence>
<protein>
    <submittedName>
        <fullName evidence="2">Uncharacterized protein</fullName>
    </submittedName>
</protein>
<reference evidence="2" key="2">
    <citation type="submission" date="2023-03" db="EMBL/GenBank/DDBJ databases">
        <authorList>
            <person name="Inwood S.N."/>
            <person name="Skelly J.G."/>
            <person name="Guhlin J."/>
            <person name="Harrop T.W.R."/>
            <person name="Goldson S.G."/>
            <person name="Dearden P.K."/>
        </authorList>
    </citation>
    <scope>NUCLEOTIDE SEQUENCE</scope>
    <source>
        <strain evidence="2">Irish</strain>
        <tissue evidence="2">Whole body</tissue>
    </source>
</reference>
<feature type="chain" id="PRO_5041379656" evidence="1">
    <location>
        <begin position="24"/>
        <end position="216"/>
    </location>
</feature>
<sequence>MKFPICGSILCVVFCLLPRELKSMPQQITKLIPIEDWIAFKSRTNDVKPLDKFLGKLRATYDFVFQKPDNDSNVEKILSEDKSENIEVESSEKLIKSNSQTKNNISEIIDNKKQINDVNNINVELFLINNITTTKPSSISRISKDNEWLDDIDETPEPLSELEIIGDENIDRSVEVTTQQMGFQLPIAVARAFAKWLGSILGFTRGAYLKLTHSTV</sequence>
<evidence type="ECO:0000313" key="2">
    <source>
        <dbReference type="EMBL" id="KAK0176781.1"/>
    </source>
</evidence>
<keyword evidence="3" id="KW-1185">Reference proteome</keyword>
<dbReference type="EMBL" id="JAQQBS010000001">
    <property type="protein sequence ID" value="KAK0176781.1"/>
    <property type="molecule type" value="Genomic_DNA"/>
</dbReference>
<gene>
    <name evidence="2" type="ORF">PV328_000886</name>
</gene>
<keyword evidence="1" id="KW-0732">Signal</keyword>
<proteinExistence type="predicted"/>
<feature type="signal peptide" evidence="1">
    <location>
        <begin position="1"/>
        <end position="23"/>
    </location>
</feature>